<gene>
    <name evidence="8" type="ORF">CAPTEDRAFT_64177</name>
</gene>
<dbReference type="GO" id="GO:0005737">
    <property type="term" value="C:cytoplasm"/>
    <property type="evidence" value="ECO:0007669"/>
    <property type="project" value="TreeGrafter"/>
</dbReference>
<dbReference type="InterPro" id="IPR001370">
    <property type="entry name" value="BIR_rpt"/>
</dbReference>
<dbReference type="PANTHER" id="PTHR10044:SF139">
    <property type="entry name" value="DEATH-ASSOCIATED INHIBITOR OF APOPTOSIS 2"/>
    <property type="match status" value="1"/>
</dbReference>
<keyword evidence="10" id="KW-1185">Reference proteome</keyword>
<dbReference type="EMBL" id="KB309575">
    <property type="protein sequence ID" value="ELT93895.1"/>
    <property type="molecule type" value="Genomic_DNA"/>
</dbReference>
<dbReference type="GO" id="GO:0005634">
    <property type="term" value="C:nucleus"/>
    <property type="evidence" value="ECO:0007669"/>
    <property type="project" value="TreeGrafter"/>
</dbReference>
<evidence type="ECO:0000256" key="5">
    <source>
        <dbReference type="PROSITE-ProRule" id="PRU00175"/>
    </source>
</evidence>
<feature type="region of interest" description="Disordered" evidence="6">
    <location>
        <begin position="271"/>
        <end position="298"/>
    </location>
</feature>
<dbReference type="FunCoup" id="R7TS99">
    <property type="interactions" value="1874"/>
</dbReference>
<dbReference type="CDD" id="cd14321">
    <property type="entry name" value="UBA_IAPs"/>
    <property type="match status" value="1"/>
</dbReference>
<dbReference type="SUPFAM" id="SSF57924">
    <property type="entry name" value="Inhibitor of apoptosis (IAP) repeat"/>
    <property type="match status" value="2"/>
</dbReference>
<dbReference type="InterPro" id="IPR013083">
    <property type="entry name" value="Znf_RING/FYVE/PHD"/>
</dbReference>
<name>R7TS99_CAPTE</name>
<dbReference type="EMBL" id="AMQN01012515">
    <property type="status" value="NOT_ANNOTATED_CDS"/>
    <property type="molecule type" value="Genomic_DNA"/>
</dbReference>
<keyword evidence="3 5" id="KW-0863">Zinc-finger</keyword>
<dbReference type="GO" id="GO:0008270">
    <property type="term" value="F:zinc ion binding"/>
    <property type="evidence" value="ECO:0007669"/>
    <property type="project" value="UniProtKB-KW"/>
</dbReference>
<keyword evidence="4" id="KW-0862">Zinc</keyword>
<reference evidence="8 10" key="2">
    <citation type="journal article" date="2013" name="Nature">
        <title>Insights into bilaterian evolution from three spiralian genomes.</title>
        <authorList>
            <person name="Simakov O."/>
            <person name="Marletaz F."/>
            <person name="Cho S.J."/>
            <person name="Edsinger-Gonzales E."/>
            <person name="Havlak P."/>
            <person name="Hellsten U."/>
            <person name="Kuo D.H."/>
            <person name="Larsson T."/>
            <person name="Lv J."/>
            <person name="Arendt D."/>
            <person name="Savage R."/>
            <person name="Osoegawa K."/>
            <person name="de Jong P."/>
            <person name="Grimwood J."/>
            <person name="Chapman J.A."/>
            <person name="Shapiro H."/>
            <person name="Aerts A."/>
            <person name="Otillar R.P."/>
            <person name="Terry A.Y."/>
            <person name="Boore J.L."/>
            <person name="Grigoriev I.V."/>
            <person name="Lindberg D.R."/>
            <person name="Seaver E.C."/>
            <person name="Weisblat D.A."/>
            <person name="Putnam N.H."/>
            <person name="Rokhsar D.S."/>
        </authorList>
    </citation>
    <scope>NUCLEOTIDE SEQUENCE</scope>
    <source>
        <strain evidence="8 10">I ESC-2004</strain>
    </source>
</reference>
<dbReference type="PROSITE" id="PS50143">
    <property type="entry name" value="BIR_REPEAT_2"/>
    <property type="match status" value="2"/>
</dbReference>
<evidence type="ECO:0000256" key="6">
    <source>
        <dbReference type="SAM" id="MobiDB-lite"/>
    </source>
</evidence>
<comment type="similarity">
    <text evidence="1">Belongs to the IAP family.</text>
</comment>
<dbReference type="Proteomes" id="UP000014760">
    <property type="component" value="Unassembled WGS sequence"/>
</dbReference>
<dbReference type="FunFam" id="1.10.1170.10:FF:000002">
    <property type="entry name" value="Baculoviral IAP repeat containing 7"/>
    <property type="match status" value="1"/>
</dbReference>
<dbReference type="Pfam" id="PF13920">
    <property type="entry name" value="zf-C3HC4_3"/>
    <property type="match status" value="1"/>
</dbReference>
<dbReference type="EnsemblMetazoa" id="CapteT64177">
    <property type="protein sequence ID" value="CapteP64177"/>
    <property type="gene ID" value="CapteG64177"/>
</dbReference>
<reference evidence="9" key="3">
    <citation type="submission" date="2015-06" db="UniProtKB">
        <authorList>
            <consortium name="EnsemblMetazoa"/>
        </authorList>
    </citation>
    <scope>IDENTIFICATION</scope>
</reference>
<evidence type="ECO:0000256" key="1">
    <source>
        <dbReference type="ARBA" id="ARBA00006672"/>
    </source>
</evidence>
<dbReference type="OMA" id="SWEHGDD"/>
<dbReference type="STRING" id="283909.R7TS99"/>
<evidence type="ECO:0000313" key="9">
    <source>
        <dbReference type="EnsemblMetazoa" id="CapteP64177"/>
    </source>
</evidence>
<dbReference type="Gene3D" id="1.10.1170.10">
    <property type="entry name" value="Inhibitor Of Apoptosis Protein (2mihbC-IAP-1), Chain A"/>
    <property type="match status" value="2"/>
</dbReference>
<reference evidence="10" key="1">
    <citation type="submission" date="2012-12" db="EMBL/GenBank/DDBJ databases">
        <authorList>
            <person name="Hellsten U."/>
            <person name="Grimwood J."/>
            <person name="Chapman J.A."/>
            <person name="Shapiro H."/>
            <person name="Aerts A."/>
            <person name="Otillar R.P."/>
            <person name="Terry A.Y."/>
            <person name="Boore J.L."/>
            <person name="Simakov O."/>
            <person name="Marletaz F."/>
            <person name="Cho S.-J."/>
            <person name="Edsinger-Gonzales E."/>
            <person name="Havlak P."/>
            <person name="Kuo D.-H."/>
            <person name="Larsson T."/>
            <person name="Lv J."/>
            <person name="Arendt D."/>
            <person name="Savage R."/>
            <person name="Osoegawa K."/>
            <person name="de Jong P."/>
            <person name="Lindberg D.R."/>
            <person name="Seaver E.C."/>
            <person name="Weisblat D.A."/>
            <person name="Putnam N.H."/>
            <person name="Grigoriev I.V."/>
            <person name="Rokhsar D.S."/>
        </authorList>
    </citation>
    <scope>NUCLEOTIDE SEQUENCE</scope>
    <source>
        <strain evidence="10">I ESC-2004</strain>
    </source>
</reference>
<dbReference type="PANTHER" id="PTHR10044">
    <property type="entry name" value="INHIBITOR OF APOPTOSIS"/>
    <property type="match status" value="1"/>
</dbReference>
<feature type="domain" description="RING-type" evidence="7">
    <location>
        <begin position="314"/>
        <end position="349"/>
    </location>
</feature>
<evidence type="ECO:0000313" key="8">
    <source>
        <dbReference type="EMBL" id="ELT93895.1"/>
    </source>
</evidence>
<dbReference type="Gene3D" id="3.30.40.10">
    <property type="entry name" value="Zinc/RING finger domain, C3HC4 (zinc finger)"/>
    <property type="match status" value="1"/>
</dbReference>
<accession>R7TS99</accession>
<feature type="non-terminal residue" evidence="8">
    <location>
        <position position="361"/>
    </location>
</feature>
<dbReference type="Pfam" id="PF00653">
    <property type="entry name" value="BIR"/>
    <property type="match status" value="2"/>
</dbReference>
<dbReference type="SMART" id="SM00184">
    <property type="entry name" value="RING"/>
    <property type="match status" value="1"/>
</dbReference>
<evidence type="ECO:0000313" key="10">
    <source>
        <dbReference type="Proteomes" id="UP000014760"/>
    </source>
</evidence>
<dbReference type="AlphaFoldDB" id="R7TS99"/>
<dbReference type="HOGENOM" id="CLU_016347_1_0_1"/>
<proteinExistence type="inferred from homology"/>
<dbReference type="InterPro" id="IPR050784">
    <property type="entry name" value="IAP"/>
</dbReference>
<dbReference type="CDD" id="cd00022">
    <property type="entry name" value="BIR"/>
    <property type="match status" value="2"/>
</dbReference>
<evidence type="ECO:0000259" key="7">
    <source>
        <dbReference type="PROSITE" id="PS50089"/>
    </source>
</evidence>
<organism evidence="8">
    <name type="scientific">Capitella teleta</name>
    <name type="common">Polychaete worm</name>
    <dbReference type="NCBI Taxonomy" id="283909"/>
    <lineage>
        <taxon>Eukaryota</taxon>
        <taxon>Metazoa</taxon>
        <taxon>Spiralia</taxon>
        <taxon>Lophotrochozoa</taxon>
        <taxon>Annelida</taxon>
        <taxon>Polychaeta</taxon>
        <taxon>Sedentaria</taxon>
        <taxon>Scolecida</taxon>
        <taxon>Capitellidae</taxon>
        <taxon>Capitella</taxon>
    </lineage>
</organism>
<dbReference type="InterPro" id="IPR001841">
    <property type="entry name" value="Znf_RING"/>
</dbReference>
<evidence type="ECO:0000256" key="3">
    <source>
        <dbReference type="ARBA" id="ARBA00022771"/>
    </source>
</evidence>
<sequence length="361" mass="39822">MNIETLRIASFEHWPSDAGARPIPLAAAGFYHSGGPNSLEVTCFSCGLSVSRWEPHQDPRVVHRQMAPHCPFLQGNIALPENISAQDDNYSLEECSRLLQSLGSKSSSPPNPDRNAVTNKRKATYYDWSYGHCQSASALAAAGFFFTGVEDKTQCAFCRGVLRSWESTDNPLEEHKRHFPSCQFCKWTSAPVPSILSFQSSTFAKDGADSSSLSDKAQGATSAFDIRRATRARMDTEMVKSVVQMGYPTEIVRKVIENRLLNVGHAASNGAAAQEESYSPSMEEDPKSTNSRKSREDLQSLLQENEEMKEQSLCKVCMANDSDVIFLPCGHFVCCSICASALTYCPICRTPIKGTVRVYRS</sequence>
<evidence type="ECO:0000256" key="4">
    <source>
        <dbReference type="ARBA" id="ARBA00022833"/>
    </source>
</evidence>
<dbReference type="Gene3D" id="1.10.8.10">
    <property type="entry name" value="DNA helicase RuvA subunit, C-terminal domain"/>
    <property type="match status" value="1"/>
</dbReference>
<dbReference type="SMART" id="SM00238">
    <property type="entry name" value="BIR"/>
    <property type="match status" value="2"/>
</dbReference>
<keyword evidence="2" id="KW-0479">Metal-binding</keyword>
<protein>
    <recommendedName>
        <fullName evidence="7">RING-type domain-containing protein</fullName>
    </recommendedName>
</protein>
<dbReference type="OrthoDB" id="10051407at2759"/>
<evidence type="ECO:0000256" key="2">
    <source>
        <dbReference type="ARBA" id="ARBA00022723"/>
    </source>
</evidence>
<dbReference type="PROSITE" id="PS50089">
    <property type="entry name" value="ZF_RING_2"/>
    <property type="match status" value="1"/>
</dbReference>